<dbReference type="OrthoDB" id="761861at2"/>
<reference evidence="5 6" key="1">
    <citation type="submission" date="2016-11" db="EMBL/GenBank/DDBJ databases">
        <title>Trade-off between light-utilization and light-protection in marine flavobacteria.</title>
        <authorList>
            <person name="Kumagai Y."/>
        </authorList>
    </citation>
    <scope>NUCLEOTIDE SEQUENCE [LARGE SCALE GENOMIC DNA]</scope>
    <source>
        <strain evidence="5 6">NBRC 107741</strain>
    </source>
</reference>
<dbReference type="Pfam" id="PF00535">
    <property type="entry name" value="Glycos_transf_2"/>
    <property type="match status" value="1"/>
</dbReference>
<evidence type="ECO:0000256" key="1">
    <source>
        <dbReference type="ARBA" id="ARBA00006739"/>
    </source>
</evidence>
<dbReference type="CDD" id="cd00761">
    <property type="entry name" value="Glyco_tranf_GTA_type"/>
    <property type="match status" value="1"/>
</dbReference>
<dbReference type="Proteomes" id="UP000239800">
    <property type="component" value="Unassembled WGS sequence"/>
</dbReference>
<sequence length="288" mass="33837">MLSVLIPTHNDDVQPLLMELDQQRSELDTAVEIIVWDDASDQLTSESLQILTSPGFKQFRSEKNQGRSTTRNLLTGKAKYDWLLFLDADTLPVNPDFLQQYVKSIQTEPRLVHGGISYSEQVPDKEYRLRWAYGRRREMQTLERRNVNPHLVMTGNLMIQKQLFLDLNKDIGNFYGDDLLISDRIRKKGIEVLHIENPVWHLGLEPSDLYLSKLLESDRVRYALESDGTLSPDLTRIQQFHHRYKWLMPFYRVCYAPWKEGARRNLIGENPSIRTLDLYRLYHYGKNI</sequence>
<accession>A0A2S7KQE9</accession>
<gene>
    <name evidence="5" type="ORF">BST85_07995</name>
</gene>
<evidence type="ECO:0000259" key="4">
    <source>
        <dbReference type="Pfam" id="PF00535"/>
    </source>
</evidence>
<dbReference type="PANTHER" id="PTHR43630">
    <property type="entry name" value="POLY-BETA-1,6-N-ACETYL-D-GLUCOSAMINE SYNTHASE"/>
    <property type="match status" value="1"/>
</dbReference>
<proteinExistence type="inferred from homology"/>
<dbReference type="RefSeq" id="WP_104812771.1">
    <property type="nucleotide sequence ID" value="NZ_MQUB01000001.1"/>
</dbReference>
<evidence type="ECO:0000256" key="2">
    <source>
        <dbReference type="ARBA" id="ARBA00022676"/>
    </source>
</evidence>
<dbReference type="InterPro" id="IPR001173">
    <property type="entry name" value="Glyco_trans_2-like"/>
</dbReference>
<dbReference type="PANTHER" id="PTHR43630:SF1">
    <property type="entry name" value="POLY-BETA-1,6-N-ACETYL-D-GLUCOSAMINE SYNTHASE"/>
    <property type="match status" value="1"/>
</dbReference>
<evidence type="ECO:0000256" key="3">
    <source>
        <dbReference type="ARBA" id="ARBA00022679"/>
    </source>
</evidence>
<feature type="domain" description="Glycosyltransferase 2-like" evidence="4">
    <location>
        <begin position="3"/>
        <end position="153"/>
    </location>
</feature>
<organism evidence="5 6">
    <name type="scientific">Aureitalea marina</name>
    <dbReference type="NCBI Taxonomy" id="930804"/>
    <lineage>
        <taxon>Bacteria</taxon>
        <taxon>Pseudomonadati</taxon>
        <taxon>Bacteroidota</taxon>
        <taxon>Flavobacteriia</taxon>
        <taxon>Flavobacteriales</taxon>
        <taxon>Flavobacteriaceae</taxon>
        <taxon>Aureitalea</taxon>
    </lineage>
</organism>
<comment type="caution">
    <text evidence="5">The sequence shown here is derived from an EMBL/GenBank/DDBJ whole genome shotgun (WGS) entry which is preliminary data.</text>
</comment>
<dbReference type="InterPro" id="IPR029044">
    <property type="entry name" value="Nucleotide-diphossugar_trans"/>
</dbReference>
<dbReference type="EMBL" id="MQUB01000001">
    <property type="protein sequence ID" value="PQB04841.1"/>
    <property type="molecule type" value="Genomic_DNA"/>
</dbReference>
<evidence type="ECO:0000313" key="6">
    <source>
        <dbReference type="Proteomes" id="UP000239800"/>
    </source>
</evidence>
<evidence type="ECO:0000313" key="5">
    <source>
        <dbReference type="EMBL" id="PQB04841.1"/>
    </source>
</evidence>
<dbReference type="AlphaFoldDB" id="A0A2S7KQE9"/>
<protein>
    <recommendedName>
        <fullName evidence="4">Glycosyltransferase 2-like domain-containing protein</fullName>
    </recommendedName>
</protein>
<dbReference type="GO" id="GO:0016757">
    <property type="term" value="F:glycosyltransferase activity"/>
    <property type="evidence" value="ECO:0007669"/>
    <property type="project" value="UniProtKB-KW"/>
</dbReference>
<keyword evidence="3" id="KW-0808">Transferase</keyword>
<keyword evidence="2" id="KW-0328">Glycosyltransferase</keyword>
<keyword evidence="6" id="KW-1185">Reference proteome</keyword>
<name>A0A2S7KQE9_9FLAO</name>
<comment type="similarity">
    <text evidence="1">Belongs to the glycosyltransferase 2 family.</text>
</comment>
<dbReference type="Gene3D" id="3.90.550.10">
    <property type="entry name" value="Spore Coat Polysaccharide Biosynthesis Protein SpsA, Chain A"/>
    <property type="match status" value="1"/>
</dbReference>
<dbReference type="SUPFAM" id="SSF53448">
    <property type="entry name" value="Nucleotide-diphospho-sugar transferases"/>
    <property type="match status" value="1"/>
</dbReference>